<reference evidence="2" key="1">
    <citation type="journal article" date="2014" name="Front. Microbiol.">
        <title>High frequency of phylogenetically diverse reductive dehalogenase-homologous genes in deep subseafloor sedimentary metagenomes.</title>
        <authorList>
            <person name="Kawai M."/>
            <person name="Futagami T."/>
            <person name="Toyoda A."/>
            <person name="Takaki Y."/>
            <person name="Nishi S."/>
            <person name="Hori S."/>
            <person name="Arai W."/>
            <person name="Tsubouchi T."/>
            <person name="Morono Y."/>
            <person name="Uchiyama I."/>
            <person name="Ito T."/>
            <person name="Fujiyama A."/>
            <person name="Inagaki F."/>
            <person name="Takami H."/>
        </authorList>
    </citation>
    <scope>NUCLEOTIDE SEQUENCE</scope>
    <source>
        <strain evidence="2">Expedition CK06-06</strain>
    </source>
</reference>
<dbReference type="EMBL" id="BART01019464">
    <property type="protein sequence ID" value="GAG86494.1"/>
    <property type="molecule type" value="Genomic_DNA"/>
</dbReference>
<comment type="caution">
    <text evidence="2">The sequence shown here is derived from an EMBL/GenBank/DDBJ whole genome shotgun (WGS) entry which is preliminary data.</text>
</comment>
<gene>
    <name evidence="2" type="ORF">S01H4_36416</name>
</gene>
<accession>X1AUC4</accession>
<dbReference type="InterPro" id="IPR024331">
    <property type="entry name" value="DUF3859"/>
</dbReference>
<evidence type="ECO:0000313" key="2">
    <source>
        <dbReference type="EMBL" id="GAG86494.1"/>
    </source>
</evidence>
<protein>
    <recommendedName>
        <fullName evidence="1">DUF3859 domain-containing protein</fullName>
    </recommendedName>
</protein>
<name>X1AUC4_9ZZZZ</name>
<organism evidence="2">
    <name type="scientific">marine sediment metagenome</name>
    <dbReference type="NCBI Taxonomy" id="412755"/>
    <lineage>
        <taxon>unclassified sequences</taxon>
        <taxon>metagenomes</taxon>
        <taxon>ecological metagenomes</taxon>
    </lineage>
</organism>
<feature type="domain" description="DUF3859" evidence="1">
    <location>
        <begin position="35"/>
        <end position="161"/>
    </location>
</feature>
<sequence>MKAINKIKLVIVGMIIIGLAVLCPFTSNASEVDSIEIIDFGLYETTFAQWQQAPNTQRGEIKLIGSRELIRRTKRIPGKGGTEFGIRYMVNGQEEGGQVDLQIRVLHSETQSSDEWTASRQIGAPSFDGWKLGADSEVVPGKLTIQLFHQGMKLAEKSFTVY</sequence>
<evidence type="ECO:0000259" key="1">
    <source>
        <dbReference type="Pfam" id="PF12975"/>
    </source>
</evidence>
<dbReference type="Gene3D" id="2.60.40.2390">
    <property type="match status" value="1"/>
</dbReference>
<proteinExistence type="predicted"/>
<dbReference type="Pfam" id="PF12975">
    <property type="entry name" value="DUF3859"/>
    <property type="match status" value="1"/>
</dbReference>
<dbReference type="AlphaFoldDB" id="X1AUC4"/>